<evidence type="ECO:0000313" key="3">
    <source>
        <dbReference type="Proteomes" id="UP001054945"/>
    </source>
</evidence>
<gene>
    <name evidence="2" type="primary">PARD3_2</name>
    <name evidence="2" type="ORF">CEXT_769521</name>
</gene>
<accession>A0AAV4QXH4</accession>
<evidence type="ECO:0000313" key="2">
    <source>
        <dbReference type="EMBL" id="GIY13960.1"/>
    </source>
</evidence>
<dbReference type="EMBL" id="BPLR01007024">
    <property type="protein sequence ID" value="GIY13960.1"/>
    <property type="molecule type" value="Genomic_DNA"/>
</dbReference>
<comment type="caution">
    <text evidence="2">The sequence shown here is derived from an EMBL/GenBank/DDBJ whole genome shotgun (WGS) entry which is preliminary data.</text>
</comment>
<dbReference type="AlphaFoldDB" id="A0AAV4QXH4"/>
<feature type="compositionally biased region" description="Basic and acidic residues" evidence="1">
    <location>
        <begin position="68"/>
        <end position="80"/>
    </location>
</feature>
<proteinExistence type="predicted"/>
<name>A0AAV4QXH4_CAEEX</name>
<protein>
    <submittedName>
        <fullName evidence="2">Partitioning defective 3</fullName>
    </submittedName>
</protein>
<dbReference type="Proteomes" id="UP001054945">
    <property type="component" value="Unassembled WGS sequence"/>
</dbReference>
<reference evidence="2 3" key="1">
    <citation type="submission" date="2021-06" db="EMBL/GenBank/DDBJ databases">
        <title>Caerostris extrusa draft genome.</title>
        <authorList>
            <person name="Kono N."/>
            <person name="Arakawa K."/>
        </authorList>
    </citation>
    <scope>NUCLEOTIDE SEQUENCE [LARGE SCALE GENOMIC DNA]</scope>
</reference>
<sequence length="139" mass="15692">MGETEPALVQSEQKVLDIFQNGDVISIPLSKSSYDGSDAEIKDEKITYRSPSPSSSKREEQSEDELPPGEREDGSGEEKSVSFIPAVFRFLNHDIFYRSDQRKEPLGGPGRSDEIENEDGPWALELFLQMKVQKRIMVL</sequence>
<feature type="region of interest" description="Disordered" evidence="1">
    <location>
        <begin position="27"/>
        <end position="80"/>
    </location>
</feature>
<keyword evidence="3" id="KW-1185">Reference proteome</keyword>
<organism evidence="2 3">
    <name type="scientific">Caerostris extrusa</name>
    <name type="common">Bark spider</name>
    <name type="synonym">Caerostris bankana</name>
    <dbReference type="NCBI Taxonomy" id="172846"/>
    <lineage>
        <taxon>Eukaryota</taxon>
        <taxon>Metazoa</taxon>
        <taxon>Ecdysozoa</taxon>
        <taxon>Arthropoda</taxon>
        <taxon>Chelicerata</taxon>
        <taxon>Arachnida</taxon>
        <taxon>Araneae</taxon>
        <taxon>Araneomorphae</taxon>
        <taxon>Entelegynae</taxon>
        <taxon>Araneoidea</taxon>
        <taxon>Araneidae</taxon>
        <taxon>Caerostris</taxon>
    </lineage>
</organism>
<evidence type="ECO:0000256" key="1">
    <source>
        <dbReference type="SAM" id="MobiDB-lite"/>
    </source>
</evidence>